<dbReference type="AlphaFoldDB" id="A0AAD6VKG7"/>
<evidence type="ECO:0000256" key="3">
    <source>
        <dbReference type="ARBA" id="ARBA00022691"/>
    </source>
</evidence>
<dbReference type="InterPro" id="IPR029063">
    <property type="entry name" value="SAM-dependent_MTases_sf"/>
</dbReference>
<dbReference type="CDD" id="cd02440">
    <property type="entry name" value="AdoMet_MTases"/>
    <property type="match status" value="1"/>
</dbReference>
<dbReference type="EMBL" id="JARJCW010000024">
    <property type="protein sequence ID" value="KAJ7212215.1"/>
    <property type="molecule type" value="Genomic_DNA"/>
</dbReference>
<keyword evidence="4" id="KW-0472">Membrane</keyword>
<dbReference type="Proteomes" id="UP001219525">
    <property type="component" value="Unassembled WGS sequence"/>
</dbReference>
<dbReference type="Gene3D" id="3.40.50.150">
    <property type="entry name" value="Vaccinia Virus protein VP39"/>
    <property type="match status" value="1"/>
</dbReference>
<dbReference type="PANTHER" id="PTHR43591">
    <property type="entry name" value="METHYLTRANSFERASE"/>
    <property type="match status" value="1"/>
</dbReference>
<evidence type="ECO:0000313" key="5">
    <source>
        <dbReference type="EMBL" id="KAJ7212215.1"/>
    </source>
</evidence>
<sequence>MRPAAASRCLRLAIPRAHHVHGLARRINTQASDTSAQPPPRTTSFGFRTVPEDEKEHLVKNVFDSVASSYDLMNDASSLGVHRLWKDTFVSSLRPGRKGPLRCIDVAGGTGDIALRILDYAREEYADRETTVDVVDINGQMLKEGFRRFKKTMYHNTPQISFYEANAQELPSSQFTDDSYDLYTIAFGIRNCTSIPAVLSEAYRVLKPGGTFACLEFSKVNNPLLSFAYDQYSFSMIPLLGTILAGDRASYQYLVESIRKFPPQPEFAKMIREAGFTTGKEIDGGAWTDLWGGVACIHTGVKIN</sequence>
<evidence type="ECO:0000256" key="4">
    <source>
        <dbReference type="HAMAP-Rule" id="MF_03191"/>
    </source>
</evidence>
<dbReference type="Pfam" id="PF01209">
    <property type="entry name" value="Ubie_methyltran"/>
    <property type="match status" value="1"/>
</dbReference>
<feature type="binding site" evidence="4">
    <location>
        <position position="136"/>
    </location>
    <ligand>
        <name>S-adenosyl-L-methionine</name>
        <dbReference type="ChEBI" id="CHEBI:59789"/>
    </ligand>
</feature>
<protein>
    <recommendedName>
        <fullName evidence="4">2-methoxy-6-polyprenyl-1,4-benzoquinol methylase, mitochondrial</fullName>
        <ecNumber evidence="4">2.1.1.201</ecNumber>
    </recommendedName>
    <alternativeName>
        <fullName evidence="4">Ubiquinone biosynthesis methyltransferase COQ5</fullName>
    </alternativeName>
</protein>
<dbReference type="NCBIfam" id="TIGR01934">
    <property type="entry name" value="MenG_MenH_UbiE"/>
    <property type="match status" value="1"/>
</dbReference>
<dbReference type="EC" id="2.1.1.201" evidence="4"/>
<dbReference type="GO" id="GO:0008425">
    <property type="term" value="F:2-methoxy-6-polyprenyl-1,4-benzoquinol methyltransferase activity"/>
    <property type="evidence" value="ECO:0007669"/>
    <property type="project" value="UniProtKB-UniRule"/>
</dbReference>
<comment type="subcellular location">
    <subcellularLocation>
        <location evidence="4">Mitochondrion inner membrane</location>
        <topology evidence="4">Peripheral membrane protein</topology>
        <orientation evidence="4">Matrix side</orientation>
    </subcellularLocation>
</comment>
<dbReference type="InterPro" id="IPR004033">
    <property type="entry name" value="UbiE/COQ5_MeTrFase"/>
</dbReference>
<keyword evidence="4" id="KW-0496">Mitochondrion</keyword>
<proteinExistence type="inferred from homology"/>
<reference evidence="5" key="1">
    <citation type="submission" date="2023-03" db="EMBL/GenBank/DDBJ databases">
        <title>Massive genome expansion in bonnet fungi (Mycena s.s.) driven by repeated elements and novel gene families across ecological guilds.</title>
        <authorList>
            <consortium name="Lawrence Berkeley National Laboratory"/>
            <person name="Harder C.B."/>
            <person name="Miyauchi S."/>
            <person name="Viragh M."/>
            <person name="Kuo A."/>
            <person name="Thoen E."/>
            <person name="Andreopoulos B."/>
            <person name="Lu D."/>
            <person name="Skrede I."/>
            <person name="Drula E."/>
            <person name="Henrissat B."/>
            <person name="Morin E."/>
            <person name="Kohler A."/>
            <person name="Barry K."/>
            <person name="LaButti K."/>
            <person name="Morin E."/>
            <person name="Salamov A."/>
            <person name="Lipzen A."/>
            <person name="Mereny Z."/>
            <person name="Hegedus B."/>
            <person name="Baldrian P."/>
            <person name="Stursova M."/>
            <person name="Weitz H."/>
            <person name="Taylor A."/>
            <person name="Grigoriev I.V."/>
            <person name="Nagy L.G."/>
            <person name="Martin F."/>
            <person name="Kauserud H."/>
        </authorList>
    </citation>
    <scope>NUCLEOTIDE SEQUENCE</scope>
    <source>
        <strain evidence="5">9144</strain>
    </source>
</reference>
<gene>
    <name evidence="4" type="primary">COQ5</name>
    <name evidence="5" type="ORF">GGX14DRAFT_622477</name>
</gene>
<comment type="pathway">
    <text evidence="4">Cofactor biosynthesis; ubiquinone biosynthesis.</text>
</comment>
<comment type="similarity">
    <text evidence="4">Belongs to the class I-like SAM-binding methyltransferase superfamily. MenG/UbiE family.</text>
</comment>
<dbReference type="PANTHER" id="PTHR43591:SF24">
    <property type="entry name" value="2-METHOXY-6-POLYPRENYL-1,4-BENZOQUINOL METHYLASE, MITOCHONDRIAL"/>
    <property type="match status" value="1"/>
</dbReference>
<keyword evidence="1 4" id="KW-0489">Methyltransferase</keyword>
<comment type="catalytic activity">
    <reaction evidence="4">
        <text>a 2-methoxy-6-(all-trans-polyprenyl)benzene-1,4-diol + S-adenosyl-L-methionine = a 5-methoxy-2-methyl-3-(all-trans-polyprenyl)benzene-1,4-diol + S-adenosyl-L-homocysteine + H(+)</text>
        <dbReference type="Rhea" id="RHEA:28286"/>
        <dbReference type="Rhea" id="RHEA-COMP:10858"/>
        <dbReference type="Rhea" id="RHEA-COMP:10859"/>
        <dbReference type="ChEBI" id="CHEBI:15378"/>
        <dbReference type="ChEBI" id="CHEBI:57856"/>
        <dbReference type="ChEBI" id="CHEBI:59789"/>
        <dbReference type="ChEBI" id="CHEBI:84166"/>
        <dbReference type="ChEBI" id="CHEBI:84167"/>
        <dbReference type="EC" id="2.1.1.201"/>
    </reaction>
</comment>
<keyword evidence="2 4" id="KW-0808">Transferase</keyword>
<name>A0AAD6VKG7_9AGAR</name>
<dbReference type="SUPFAM" id="SSF53335">
    <property type="entry name" value="S-adenosyl-L-methionine-dependent methyltransferases"/>
    <property type="match status" value="1"/>
</dbReference>
<keyword evidence="4" id="KW-0831">Ubiquinone biosynthesis</keyword>
<dbReference type="HAMAP" id="MF_01813">
    <property type="entry name" value="MenG_UbiE_methyltr"/>
    <property type="match status" value="1"/>
</dbReference>
<comment type="subunit">
    <text evidence="4">Component of a multi-subunit COQ enzyme complex, composed of at least COQ3, COQ4, COQ5, COQ6, COQ7 and COQ9.</text>
</comment>
<feature type="binding site" evidence="4">
    <location>
        <position position="110"/>
    </location>
    <ligand>
        <name>S-adenosyl-L-methionine</name>
        <dbReference type="ChEBI" id="CHEBI:59789"/>
    </ligand>
</feature>
<accession>A0AAD6VKG7</accession>
<feature type="binding site" evidence="4">
    <location>
        <begin position="166"/>
        <end position="167"/>
    </location>
    <ligand>
        <name>S-adenosyl-L-methionine</name>
        <dbReference type="ChEBI" id="CHEBI:59789"/>
    </ligand>
</feature>
<comment type="caution">
    <text evidence="4">Lacks conserved residue(s) required for the propagation of feature annotation.</text>
</comment>
<comment type="caution">
    <text evidence="5">The sequence shown here is derived from an EMBL/GenBank/DDBJ whole genome shotgun (WGS) entry which is preliminary data.</text>
</comment>
<dbReference type="PROSITE" id="PS51608">
    <property type="entry name" value="SAM_MT_UBIE"/>
    <property type="match status" value="1"/>
</dbReference>
<organism evidence="5 6">
    <name type="scientific">Mycena pura</name>
    <dbReference type="NCBI Taxonomy" id="153505"/>
    <lineage>
        <taxon>Eukaryota</taxon>
        <taxon>Fungi</taxon>
        <taxon>Dikarya</taxon>
        <taxon>Basidiomycota</taxon>
        <taxon>Agaricomycotina</taxon>
        <taxon>Agaricomycetes</taxon>
        <taxon>Agaricomycetidae</taxon>
        <taxon>Agaricales</taxon>
        <taxon>Marasmiineae</taxon>
        <taxon>Mycenaceae</taxon>
        <taxon>Mycena</taxon>
    </lineage>
</organism>
<dbReference type="GO" id="GO:0032259">
    <property type="term" value="P:methylation"/>
    <property type="evidence" value="ECO:0007669"/>
    <property type="project" value="UniProtKB-KW"/>
</dbReference>
<comment type="function">
    <text evidence="4">Methyltransferase required for the conversion of 2-polyprenyl-6-methoxy-1,4-benzoquinol (DDMQH2) to 2-polyprenyl-3-methyl-6-methoxy-1,4-benzoquinol (DMQH2).</text>
</comment>
<evidence type="ECO:0000313" key="6">
    <source>
        <dbReference type="Proteomes" id="UP001219525"/>
    </source>
</evidence>
<dbReference type="PROSITE" id="PS01184">
    <property type="entry name" value="UBIE_2"/>
    <property type="match status" value="1"/>
</dbReference>
<keyword evidence="3 4" id="KW-0949">S-adenosyl-L-methionine</keyword>
<evidence type="ECO:0000256" key="1">
    <source>
        <dbReference type="ARBA" id="ARBA00022603"/>
    </source>
</evidence>
<dbReference type="InterPro" id="IPR023576">
    <property type="entry name" value="UbiE/COQ5_MeTrFase_CS"/>
</dbReference>
<keyword evidence="6" id="KW-1185">Reference proteome</keyword>
<keyword evidence="5" id="KW-0830">Ubiquinone</keyword>
<evidence type="ECO:0000256" key="2">
    <source>
        <dbReference type="ARBA" id="ARBA00022679"/>
    </source>
</evidence>
<keyword evidence="4" id="KW-0999">Mitochondrion inner membrane</keyword>
<dbReference type="GO" id="GO:0031314">
    <property type="term" value="C:extrinsic component of mitochondrial inner membrane"/>
    <property type="evidence" value="ECO:0007669"/>
    <property type="project" value="UniProtKB-UniRule"/>
</dbReference>